<dbReference type="CDD" id="cd00096">
    <property type="entry name" value="Ig"/>
    <property type="match status" value="1"/>
</dbReference>
<gene>
    <name evidence="3" type="ORF">GCK32_010311</name>
</gene>
<dbReference type="InterPro" id="IPR036179">
    <property type="entry name" value="Ig-like_dom_sf"/>
</dbReference>
<dbReference type="AlphaFoldDB" id="A0AAN8FZI7"/>
<dbReference type="PROSITE" id="PS50835">
    <property type="entry name" value="IG_LIKE"/>
    <property type="match status" value="1"/>
</dbReference>
<evidence type="ECO:0000313" key="3">
    <source>
        <dbReference type="EMBL" id="KAK5980215.1"/>
    </source>
</evidence>
<sequence length="190" mass="21610">MKKKKKKKAIFSVKTKQTIMSVFSLGGMKIENIDIDEKNSYHELVSGISLSLSCNQLQRKNWQNETESTISWYMNSEEIRNQRFEWRVTVAAEGILNIWPLVEEDGGHYECAVDGTIMGSVLINVIPKSEAVVKGLFNYFYVALFYIPVGVYAVILISRDITKPPKKSARADRMAAFLEDHVLKNGQDVK</sequence>
<keyword evidence="1" id="KW-1133">Transmembrane helix</keyword>
<dbReference type="EMBL" id="WIXE01007679">
    <property type="protein sequence ID" value="KAK5980215.1"/>
    <property type="molecule type" value="Genomic_DNA"/>
</dbReference>
<reference evidence="3 4" key="1">
    <citation type="submission" date="2019-10" db="EMBL/GenBank/DDBJ databases">
        <title>Assembly and Annotation for the nematode Trichostrongylus colubriformis.</title>
        <authorList>
            <person name="Martin J."/>
        </authorList>
    </citation>
    <scope>NUCLEOTIDE SEQUENCE [LARGE SCALE GENOMIC DNA]</scope>
    <source>
        <strain evidence="3">G859</strain>
        <tissue evidence="3">Whole worm</tissue>
    </source>
</reference>
<protein>
    <submittedName>
        <fullName evidence="3">Ig domain-containing protein</fullName>
    </submittedName>
</protein>
<keyword evidence="1" id="KW-0812">Transmembrane</keyword>
<keyword evidence="4" id="KW-1185">Reference proteome</keyword>
<dbReference type="SUPFAM" id="SSF48726">
    <property type="entry name" value="Immunoglobulin"/>
    <property type="match status" value="1"/>
</dbReference>
<name>A0AAN8FZI7_TRICO</name>
<dbReference type="Proteomes" id="UP001331761">
    <property type="component" value="Unassembled WGS sequence"/>
</dbReference>
<organism evidence="3 4">
    <name type="scientific">Trichostrongylus colubriformis</name>
    <name type="common">Black scour worm</name>
    <dbReference type="NCBI Taxonomy" id="6319"/>
    <lineage>
        <taxon>Eukaryota</taxon>
        <taxon>Metazoa</taxon>
        <taxon>Ecdysozoa</taxon>
        <taxon>Nematoda</taxon>
        <taxon>Chromadorea</taxon>
        <taxon>Rhabditida</taxon>
        <taxon>Rhabditina</taxon>
        <taxon>Rhabditomorpha</taxon>
        <taxon>Strongyloidea</taxon>
        <taxon>Trichostrongylidae</taxon>
        <taxon>Trichostrongylus</taxon>
    </lineage>
</organism>
<accession>A0AAN8FZI7</accession>
<dbReference type="InterPro" id="IPR013783">
    <property type="entry name" value="Ig-like_fold"/>
</dbReference>
<feature type="transmembrane region" description="Helical" evidence="1">
    <location>
        <begin position="136"/>
        <end position="157"/>
    </location>
</feature>
<feature type="non-terminal residue" evidence="3">
    <location>
        <position position="190"/>
    </location>
</feature>
<keyword evidence="1" id="KW-0472">Membrane</keyword>
<proteinExistence type="predicted"/>
<evidence type="ECO:0000313" key="4">
    <source>
        <dbReference type="Proteomes" id="UP001331761"/>
    </source>
</evidence>
<evidence type="ECO:0000256" key="1">
    <source>
        <dbReference type="SAM" id="Phobius"/>
    </source>
</evidence>
<comment type="caution">
    <text evidence="3">The sequence shown here is derived from an EMBL/GenBank/DDBJ whole genome shotgun (WGS) entry which is preliminary data.</text>
</comment>
<dbReference type="InterPro" id="IPR007110">
    <property type="entry name" value="Ig-like_dom"/>
</dbReference>
<evidence type="ECO:0000259" key="2">
    <source>
        <dbReference type="PROSITE" id="PS50835"/>
    </source>
</evidence>
<feature type="domain" description="Ig-like" evidence="2">
    <location>
        <begin position="47"/>
        <end position="113"/>
    </location>
</feature>
<dbReference type="Gene3D" id="2.60.40.10">
    <property type="entry name" value="Immunoglobulins"/>
    <property type="match status" value="1"/>
</dbReference>